<proteinExistence type="predicted"/>
<keyword evidence="1" id="KW-0472">Membrane</keyword>
<protein>
    <submittedName>
        <fullName evidence="2">General secretion pathway protein G</fullName>
    </submittedName>
</protein>
<gene>
    <name evidence="2" type="ORF">DFR79_10658</name>
</gene>
<dbReference type="OrthoDB" id="2112093at2"/>
<reference evidence="2 3" key="1">
    <citation type="submission" date="2019-03" db="EMBL/GenBank/DDBJ databases">
        <title>Subsurface microbial communities from deep shales in Ohio and West Virginia, USA.</title>
        <authorList>
            <person name="Wrighton K."/>
        </authorList>
    </citation>
    <scope>NUCLEOTIDE SEQUENCE [LARGE SCALE GENOMIC DNA]</scope>
    <source>
        <strain evidence="2 3">MA284_T2</strain>
    </source>
</reference>
<dbReference type="EMBL" id="SNWX01000006">
    <property type="protein sequence ID" value="TDO92245.1"/>
    <property type="molecule type" value="Genomic_DNA"/>
</dbReference>
<dbReference type="Gene3D" id="3.30.700.10">
    <property type="entry name" value="Glycoprotein, Type 4 Pilin"/>
    <property type="match status" value="1"/>
</dbReference>
<dbReference type="InterPro" id="IPR045584">
    <property type="entry name" value="Pilin-like"/>
</dbReference>
<dbReference type="InterPro" id="IPR012902">
    <property type="entry name" value="N_methyl_site"/>
</dbReference>
<dbReference type="SUPFAM" id="SSF54523">
    <property type="entry name" value="Pili subunits"/>
    <property type="match status" value="1"/>
</dbReference>
<dbReference type="PANTHER" id="PTHR30093">
    <property type="entry name" value="GENERAL SECRETION PATHWAY PROTEIN G"/>
    <property type="match status" value="1"/>
</dbReference>
<name>A0A4R6LVX6_9FIRM</name>
<dbReference type="AlphaFoldDB" id="A0A4R6LVX6"/>
<evidence type="ECO:0000256" key="1">
    <source>
        <dbReference type="SAM" id="Phobius"/>
    </source>
</evidence>
<dbReference type="Pfam" id="PF07963">
    <property type="entry name" value="N_methyl"/>
    <property type="match status" value="1"/>
</dbReference>
<keyword evidence="1" id="KW-0812">Transmembrane</keyword>
<keyword evidence="1" id="KW-1133">Transmembrane helix</keyword>
<dbReference type="RefSeq" id="WP_133514489.1">
    <property type="nucleotide sequence ID" value="NZ_SNWX01000006.1"/>
</dbReference>
<evidence type="ECO:0000313" key="3">
    <source>
        <dbReference type="Proteomes" id="UP000295064"/>
    </source>
</evidence>
<evidence type="ECO:0000313" key="2">
    <source>
        <dbReference type="EMBL" id="TDO92245.1"/>
    </source>
</evidence>
<sequence>MSFKRLRKQAGFTLIELLIVIVILGTLASIALPNLTGLIEEARVEAITFNSRTLLTEMKVYEFENDQYPAAANVQEFISNYRDQLNALDSIVQEVGTDDYSKYNYMTNGNNSDYVFSVQLPNNKYVVISAKEGLEEISGNLSNEDLEDYLTLNE</sequence>
<organism evidence="2 3">
    <name type="scientific">Halanaerobium saccharolyticum</name>
    <dbReference type="NCBI Taxonomy" id="43595"/>
    <lineage>
        <taxon>Bacteria</taxon>
        <taxon>Bacillati</taxon>
        <taxon>Bacillota</taxon>
        <taxon>Clostridia</taxon>
        <taxon>Halanaerobiales</taxon>
        <taxon>Halanaerobiaceae</taxon>
        <taxon>Halanaerobium</taxon>
    </lineage>
</organism>
<accession>A0A4R6LVX6</accession>
<comment type="caution">
    <text evidence="2">The sequence shown here is derived from an EMBL/GenBank/DDBJ whole genome shotgun (WGS) entry which is preliminary data.</text>
</comment>
<dbReference type="PROSITE" id="PS00409">
    <property type="entry name" value="PROKAR_NTER_METHYL"/>
    <property type="match status" value="1"/>
</dbReference>
<dbReference type="NCBIfam" id="TIGR02532">
    <property type="entry name" value="IV_pilin_GFxxxE"/>
    <property type="match status" value="1"/>
</dbReference>
<dbReference type="Proteomes" id="UP000295064">
    <property type="component" value="Unassembled WGS sequence"/>
</dbReference>
<feature type="transmembrane region" description="Helical" evidence="1">
    <location>
        <begin position="12"/>
        <end position="32"/>
    </location>
</feature>